<comment type="caution">
    <text evidence="2">The sequence shown here is derived from an EMBL/GenBank/DDBJ whole genome shotgun (WGS) entry which is preliminary data.</text>
</comment>
<keyword evidence="1" id="KW-0812">Transmembrane</keyword>
<evidence type="ECO:0000256" key="1">
    <source>
        <dbReference type="SAM" id="Phobius"/>
    </source>
</evidence>
<gene>
    <name evidence="2" type="ORF">PDIGIT_LOCUS1082</name>
</gene>
<keyword evidence="1" id="KW-1133">Transmembrane helix</keyword>
<name>A0A9W4U482_9PLEO</name>
<feature type="transmembrane region" description="Helical" evidence="1">
    <location>
        <begin position="100"/>
        <end position="120"/>
    </location>
</feature>
<accession>A0A9W4U482</accession>
<dbReference type="EMBL" id="CAOQHR010000001">
    <property type="protein sequence ID" value="CAI6253983.1"/>
    <property type="molecule type" value="Genomic_DNA"/>
</dbReference>
<evidence type="ECO:0000313" key="2">
    <source>
        <dbReference type="EMBL" id="CAI6253983.1"/>
    </source>
</evidence>
<keyword evidence="3" id="KW-1185">Reference proteome</keyword>
<evidence type="ECO:0000313" key="3">
    <source>
        <dbReference type="Proteomes" id="UP001152607"/>
    </source>
</evidence>
<dbReference type="AlphaFoldDB" id="A0A9W4U482"/>
<keyword evidence="1" id="KW-0472">Membrane</keyword>
<sequence length="125" mass="13944">MPDAVPEAGLVPEAVAAPSPMRLFISSSPMHACIFHYLFVSPACLLLCCLPVHPHVWPRIATESECLGRSRHSCLLPARLSFHTCCHRFMATYLHTPIPPSLPCILCISPIIIVNFRFILSVRFH</sequence>
<proteinExistence type="predicted"/>
<dbReference type="Proteomes" id="UP001152607">
    <property type="component" value="Unassembled WGS sequence"/>
</dbReference>
<reference evidence="2" key="1">
    <citation type="submission" date="2023-01" db="EMBL/GenBank/DDBJ databases">
        <authorList>
            <person name="Van Ghelder C."/>
            <person name="Rancurel C."/>
        </authorList>
    </citation>
    <scope>NUCLEOTIDE SEQUENCE</scope>
    <source>
        <strain evidence="2">CNCM I-4278</strain>
    </source>
</reference>
<organism evidence="2 3">
    <name type="scientific">Periconia digitata</name>
    <dbReference type="NCBI Taxonomy" id="1303443"/>
    <lineage>
        <taxon>Eukaryota</taxon>
        <taxon>Fungi</taxon>
        <taxon>Dikarya</taxon>
        <taxon>Ascomycota</taxon>
        <taxon>Pezizomycotina</taxon>
        <taxon>Dothideomycetes</taxon>
        <taxon>Pleosporomycetidae</taxon>
        <taxon>Pleosporales</taxon>
        <taxon>Massarineae</taxon>
        <taxon>Periconiaceae</taxon>
        <taxon>Periconia</taxon>
    </lineage>
</organism>
<protein>
    <submittedName>
        <fullName evidence="2">Uncharacterized protein</fullName>
    </submittedName>
</protein>